<name>A0ABQ5P2I0_9ACTN</name>
<evidence type="ECO:0000313" key="2">
    <source>
        <dbReference type="EMBL" id="GLF96809.1"/>
    </source>
</evidence>
<keyword evidence="3" id="KW-1185">Reference proteome</keyword>
<accession>A0ABQ5P2I0</accession>
<evidence type="ECO:0000313" key="3">
    <source>
        <dbReference type="Proteomes" id="UP001291653"/>
    </source>
</evidence>
<reference evidence="2 3" key="1">
    <citation type="submission" date="2022-10" db="EMBL/GenBank/DDBJ databases">
        <title>Draft genome sequence of Streptomyces sp. YSPA8.</title>
        <authorList>
            <person name="Moriuchi R."/>
            <person name="Dohra H."/>
            <person name="Yamamura H."/>
            <person name="Kodani S."/>
        </authorList>
    </citation>
    <scope>NUCLEOTIDE SEQUENCE [LARGE SCALE GENOMIC DNA]</scope>
    <source>
        <strain evidence="2 3">YSPA8</strain>
    </source>
</reference>
<dbReference type="EMBL" id="BSBI01000009">
    <property type="protein sequence ID" value="GLF96809.1"/>
    <property type="molecule type" value="Genomic_DNA"/>
</dbReference>
<sequence>MVTLVTPGQRRDVNRMMADAGIRPTVTQVRSGEERLTTLTGAKRPPVQDRGQTGNAAFRGLGAPTGRPPKESRKATEARMMAEARRAGRVRKAR</sequence>
<dbReference type="Proteomes" id="UP001291653">
    <property type="component" value="Unassembled WGS sequence"/>
</dbReference>
<evidence type="ECO:0000256" key="1">
    <source>
        <dbReference type="SAM" id="MobiDB-lite"/>
    </source>
</evidence>
<feature type="compositionally biased region" description="Basic and acidic residues" evidence="1">
    <location>
        <begin position="68"/>
        <end position="86"/>
    </location>
</feature>
<evidence type="ECO:0008006" key="4">
    <source>
        <dbReference type="Google" id="ProtNLM"/>
    </source>
</evidence>
<proteinExistence type="predicted"/>
<feature type="region of interest" description="Disordered" evidence="1">
    <location>
        <begin position="43"/>
        <end position="94"/>
    </location>
</feature>
<protein>
    <recommendedName>
        <fullName evidence="4">RNA-binding protein</fullName>
    </recommendedName>
</protein>
<comment type="caution">
    <text evidence="2">The sequence shown here is derived from an EMBL/GenBank/DDBJ whole genome shotgun (WGS) entry which is preliminary data.</text>
</comment>
<gene>
    <name evidence="2" type="ORF">SYYSPA8_20950</name>
</gene>
<organism evidence="2 3">
    <name type="scientific">Streptomyces yaizuensis</name>
    <dbReference type="NCBI Taxonomy" id="2989713"/>
    <lineage>
        <taxon>Bacteria</taxon>
        <taxon>Bacillati</taxon>
        <taxon>Actinomycetota</taxon>
        <taxon>Actinomycetes</taxon>
        <taxon>Kitasatosporales</taxon>
        <taxon>Streptomycetaceae</taxon>
        <taxon>Streptomyces</taxon>
    </lineage>
</organism>